<organism evidence="1 2">
    <name type="scientific">Pseudorhizobium flavum</name>
    <dbReference type="NCBI Taxonomy" id="1335061"/>
    <lineage>
        <taxon>Bacteria</taxon>
        <taxon>Pseudomonadati</taxon>
        <taxon>Pseudomonadota</taxon>
        <taxon>Alphaproteobacteria</taxon>
        <taxon>Hyphomicrobiales</taxon>
        <taxon>Rhizobiaceae</taxon>
        <taxon>Rhizobium/Agrobacterium group</taxon>
        <taxon>Pseudorhizobium</taxon>
    </lineage>
</organism>
<dbReference type="EMBL" id="JACHEJ010000034">
    <property type="protein sequence ID" value="MBB6182485.1"/>
    <property type="molecule type" value="Genomic_DNA"/>
</dbReference>
<gene>
    <name evidence="1" type="ORF">HNQ75_004474</name>
</gene>
<accession>A0A7W9Z1U3</accession>
<proteinExistence type="predicted"/>
<reference evidence="1 2" key="1">
    <citation type="submission" date="2020-08" db="EMBL/GenBank/DDBJ databases">
        <title>Genomic Encyclopedia of Type Strains, Phase IV (KMG-IV): sequencing the most valuable type-strain genomes for metagenomic binning, comparative biology and taxonomic classification.</title>
        <authorList>
            <person name="Goeker M."/>
        </authorList>
    </citation>
    <scope>NUCLEOTIDE SEQUENCE [LARGE SCALE GENOMIC DNA]</scope>
    <source>
        <strain evidence="1 2">DSM 102134</strain>
    </source>
</reference>
<dbReference type="RefSeq" id="WP_183820172.1">
    <property type="nucleotide sequence ID" value="NZ_JACHEJ010000034.1"/>
</dbReference>
<sequence length="54" mass="5900">MAALEEAHSWPGLSLVHVPVYFGDDPAVGLGAYGRWNVGNWVDDVQRQYAGTLI</sequence>
<dbReference type="AlphaFoldDB" id="A0A7W9Z1U3"/>
<name>A0A7W9Z1U3_9HYPH</name>
<protein>
    <submittedName>
        <fullName evidence="1">Uncharacterized protein</fullName>
    </submittedName>
</protein>
<evidence type="ECO:0000313" key="2">
    <source>
        <dbReference type="Proteomes" id="UP000535501"/>
    </source>
</evidence>
<evidence type="ECO:0000313" key="1">
    <source>
        <dbReference type="EMBL" id="MBB6182485.1"/>
    </source>
</evidence>
<dbReference type="Proteomes" id="UP000535501">
    <property type="component" value="Unassembled WGS sequence"/>
</dbReference>
<keyword evidence="2" id="KW-1185">Reference proteome</keyword>
<comment type="caution">
    <text evidence="1">The sequence shown here is derived from an EMBL/GenBank/DDBJ whole genome shotgun (WGS) entry which is preliminary data.</text>
</comment>